<feature type="compositionally biased region" description="Polar residues" evidence="3">
    <location>
        <begin position="58"/>
        <end position="67"/>
    </location>
</feature>
<feature type="region of interest" description="Disordered" evidence="3">
    <location>
        <begin position="58"/>
        <end position="80"/>
    </location>
</feature>
<dbReference type="RefSeq" id="WP_272180190.1">
    <property type="nucleotide sequence ID" value="NZ_JAQOMS010000002.1"/>
</dbReference>
<proteinExistence type="predicted"/>
<keyword evidence="6" id="KW-1185">Reference proteome</keyword>
<evidence type="ECO:0000256" key="1">
    <source>
        <dbReference type="ARBA" id="ARBA00022553"/>
    </source>
</evidence>
<protein>
    <submittedName>
        <fullName evidence="5">Response regulator</fullName>
    </submittedName>
</protein>
<dbReference type="Gene3D" id="3.40.50.2300">
    <property type="match status" value="1"/>
</dbReference>
<dbReference type="InterPro" id="IPR001789">
    <property type="entry name" value="Sig_transdc_resp-reg_receiver"/>
</dbReference>
<dbReference type="InterPro" id="IPR011006">
    <property type="entry name" value="CheY-like_superfamily"/>
</dbReference>
<evidence type="ECO:0000313" key="6">
    <source>
        <dbReference type="Proteomes" id="UP001528411"/>
    </source>
</evidence>
<organism evidence="5 6">
    <name type="scientific">Psychrosphaera algicola</name>
    <dbReference type="NCBI Taxonomy" id="3023714"/>
    <lineage>
        <taxon>Bacteria</taxon>
        <taxon>Pseudomonadati</taxon>
        <taxon>Pseudomonadota</taxon>
        <taxon>Gammaproteobacteria</taxon>
        <taxon>Alteromonadales</taxon>
        <taxon>Pseudoalteromonadaceae</taxon>
        <taxon>Psychrosphaera</taxon>
    </lineage>
</organism>
<reference evidence="5 6" key="1">
    <citation type="submission" date="2023-01" db="EMBL/GenBank/DDBJ databases">
        <title>Psychrosphaera sp. nov., isolated from marine algae.</title>
        <authorList>
            <person name="Bayburt H."/>
            <person name="Choi B.J."/>
            <person name="Kim J.M."/>
            <person name="Choi D.G."/>
            <person name="Jeon C.O."/>
        </authorList>
    </citation>
    <scope>NUCLEOTIDE SEQUENCE [LARGE SCALE GENOMIC DNA]</scope>
    <source>
        <strain evidence="5 6">G1-22</strain>
    </source>
</reference>
<gene>
    <name evidence="5" type="ORF">PN838_07255</name>
</gene>
<feature type="domain" description="Response regulatory" evidence="4">
    <location>
        <begin position="100"/>
        <end position="217"/>
    </location>
</feature>
<dbReference type="PANTHER" id="PTHR44591:SF3">
    <property type="entry name" value="RESPONSE REGULATORY DOMAIN-CONTAINING PROTEIN"/>
    <property type="match status" value="1"/>
</dbReference>
<comment type="caution">
    <text evidence="5">The sequence shown here is derived from an EMBL/GenBank/DDBJ whole genome shotgun (WGS) entry which is preliminary data.</text>
</comment>
<dbReference type="SUPFAM" id="SSF52172">
    <property type="entry name" value="CheY-like"/>
    <property type="match status" value="1"/>
</dbReference>
<dbReference type="InterPro" id="IPR050595">
    <property type="entry name" value="Bact_response_regulator"/>
</dbReference>
<dbReference type="Proteomes" id="UP001528411">
    <property type="component" value="Unassembled WGS sequence"/>
</dbReference>
<dbReference type="PROSITE" id="PS50110">
    <property type="entry name" value="RESPONSE_REGULATORY"/>
    <property type="match status" value="1"/>
</dbReference>
<evidence type="ECO:0000256" key="3">
    <source>
        <dbReference type="SAM" id="MobiDB-lite"/>
    </source>
</evidence>
<dbReference type="CDD" id="cd17546">
    <property type="entry name" value="REC_hyHK_CKI1_RcsC-like"/>
    <property type="match status" value="1"/>
</dbReference>
<evidence type="ECO:0000256" key="2">
    <source>
        <dbReference type="PROSITE-ProRule" id="PRU00169"/>
    </source>
</evidence>
<name>A0ABT5FC28_9GAMM</name>
<dbReference type="SMART" id="SM00448">
    <property type="entry name" value="REC"/>
    <property type="match status" value="1"/>
</dbReference>
<evidence type="ECO:0000313" key="5">
    <source>
        <dbReference type="EMBL" id="MDC2888594.1"/>
    </source>
</evidence>
<dbReference type="Pfam" id="PF00072">
    <property type="entry name" value="Response_reg"/>
    <property type="match status" value="1"/>
</dbReference>
<dbReference type="PANTHER" id="PTHR44591">
    <property type="entry name" value="STRESS RESPONSE REGULATOR PROTEIN 1"/>
    <property type="match status" value="1"/>
</dbReference>
<dbReference type="EMBL" id="JAQOMS010000002">
    <property type="protein sequence ID" value="MDC2888594.1"/>
    <property type="molecule type" value="Genomic_DNA"/>
</dbReference>
<sequence>MSQIKSNEIRPELIELQNKALSLLNGFVKSTTSLVTKMDPNNASIDEVERVENTGETSLEQNELKQSTAHHKVTTPPLNGEQTIDFEKRLRELQSPQKIRVLLVEDDEMSLNLSAKLFKKSTFKFDYAVSGRDALNKLDNNEYDIVFLDINLPDSDGLSIAAQLTNSKSINADTSIVVLTGSHSKLTIRRAGQVGAKAYLIKPLRESTLRVALDKCGYEY</sequence>
<keyword evidence="1 2" id="KW-0597">Phosphoprotein</keyword>
<feature type="modified residue" description="4-aspartylphosphate" evidence="2">
    <location>
        <position position="149"/>
    </location>
</feature>
<accession>A0ABT5FC28</accession>
<evidence type="ECO:0000259" key="4">
    <source>
        <dbReference type="PROSITE" id="PS50110"/>
    </source>
</evidence>